<organism evidence="1 2">
    <name type="scientific">Rathayibacter caricis DSM 15933</name>
    <dbReference type="NCBI Taxonomy" id="1328867"/>
    <lineage>
        <taxon>Bacteria</taxon>
        <taxon>Bacillati</taxon>
        <taxon>Actinomycetota</taxon>
        <taxon>Actinomycetes</taxon>
        <taxon>Micrococcales</taxon>
        <taxon>Microbacteriaceae</taxon>
        <taxon>Rathayibacter</taxon>
    </lineage>
</organism>
<dbReference type="InterPro" id="IPR023296">
    <property type="entry name" value="Glyco_hydro_beta-prop_sf"/>
</dbReference>
<keyword evidence="1" id="KW-0378">Hydrolase</keyword>
<keyword evidence="1" id="KW-0624">Polysaccharide degradation</keyword>
<dbReference type="SUPFAM" id="SSF75005">
    <property type="entry name" value="Arabinanase/levansucrase/invertase"/>
    <property type="match status" value="1"/>
</dbReference>
<dbReference type="EMBL" id="PZPL01000001">
    <property type="protein sequence ID" value="PTL73867.1"/>
    <property type="molecule type" value="Genomic_DNA"/>
</dbReference>
<dbReference type="Gene3D" id="2.115.10.20">
    <property type="entry name" value="Glycosyl hydrolase domain, family 43"/>
    <property type="match status" value="1"/>
</dbReference>
<dbReference type="AlphaFoldDB" id="A0A2T4UWG1"/>
<dbReference type="GO" id="GO:0016798">
    <property type="term" value="F:hydrolase activity, acting on glycosyl bonds"/>
    <property type="evidence" value="ECO:0007669"/>
    <property type="project" value="UniProtKB-KW"/>
</dbReference>
<dbReference type="InterPro" id="IPR050727">
    <property type="entry name" value="GH43_arabinanases"/>
</dbReference>
<protein>
    <submittedName>
        <fullName evidence="1">1,4-beta-xylanase</fullName>
    </submittedName>
</protein>
<keyword evidence="1" id="KW-0326">Glycosidase</keyword>
<name>A0A2T4UWG1_9MICO</name>
<keyword evidence="1" id="KW-0119">Carbohydrate metabolism</keyword>
<accession>A0A2T4UWG1</accession>
<comment type="caution">
    <text evidence="1">The sequence shown here is derived from an EMBL/GenBank/DDBJ whole genome shotgun (WGS) entry which is preliminary data.</text>
</comment>
<gene>
    <name evidence="1" type="ORF">C1I63_14155</name>
</gene>
<dbReference type="GO" id="GO:0045493">
    <property type="term" value="P:xylan catabolic process"/>
    <property type="evidence" value="ECO:0007669"/>
    <property type="project" value="UniProtKB-KW"/>
</dbReference>
<sequence length="318" mass="34019">MTGYLLAYFLPGPGGEAVRFAVSADATPLVFHALPGGPLCSNVGERGARDPFLVRDTASGRVVLLATDLRTEDDDWHRAVRHGSRSILVWESSDLVDWGDPQLRAVAPEEAGNAWAPKAYRNEEHGCWQVFFSSALFPPGQDRGTAVHQRILVVETEDFVRFSPARAALDTGRDVIDATFLPDGDEWLRFTVETPVGADATSITLARGASLDGRFETVRTGIGRPELARGEGPAVIRSADGAATWLLIDEFGLRGYRVFSSARPGKGGFEPVRGACLPDDARHGSLLALTDDEAARLRSRAGIGPAPVGSSRGGGASW</sequence>
<keyword evidence="1" id="KW-0858">Xylan degradation</keyword>
<dbReference type="CDD" id="cd08983">
    <property type="entry name" value="GH43_Bt3655-like"/>
    <property type="match status" value="1"/>
</dbReference>
<dbReference type="Proteomes" id="UP000241085">
    <property type="component" value="Unassembled WGS sequence"/>
</dbReference>
<dbReference type="RefSeq" id="WP_107575191.1">
    <property type="nucleotide sequence ID" value="NZ_PZPL01000001.1"/>
</dbReference>
<dbReference type="PANTHER" id="PTHR43301:SF3">
    <property type="entry name" value="ARABINAN ENDO-1,5-ALPHA-L-ARABINOSIDASE A-RELATED"/>
    <property type="match status" value="1"/>
</dbReference>
<evidence type="ECO:0000313" key="1">
    <source>
        <dbReference type="EMBL" id="PTL73867.1"/>
    </source>
</evidence>
<evidence type="ECO:0000313" key="2">
    <source>
        <dbReference type="Proteomes" id="UP000241085"/>
    </source>
</evidence>
<proteinExistence type="predicted"/>
<keyword evidence="2" id="KW-1185">Reference proteome</keyword>
<dbReference type="PANTHER" id="PTHR43301">
    <property type="entry name" value="ARABINAN ENDO-1,5-ALPHA-L-ARABINOSIDASE"/>
    <property type="match status" value="1"/>
</dbReference>
<reference evidence="1 2" key="1">
    <citation type="submission" date="2018-03" db="EMBL/GenBank/DDBJ databases">
        <title>Bacteriophage NCPPB3778 and a type I-E CRISPR drive the evolution of the US Biological Select Agent, Rathayibacter toxicus.</title>
        <authorList>
            <person name="Davis E.W.II."/>
            <person name="Tabima J.F."/>
            <person name="Weisberg A.J."/>
            <person name="Dantas Lopes L."/>
            <person name="Wiseman M.S."/>
            <person name="Wiseman M.S."/>
            <person name="Pupko T."/>
            <person name="Belcher M.S."/>
            <person name="Sechler A.J."/>
            <person name="Tancos M.A."/>
            <person name="Schroeder B.K."/>
            <person name="Murray T.D."/>
            <person name="Luster D.G."/>
            <person name="Schneider W.L."/>
            <person name="Rogers E."/>
            <person name="Andreote F.D."/>
            <person name="Grunwald N.J."/>
            <person name="Putnam M.L."/>
            <person name="Chang J.H."/>
        </authorList>
    </citation>
    <scope>NUCLEOTIDE SEQUENCE [LARGE SCALE GENOMIC DNA]</scope>
    <source>
        <strain evidence="1 2">DSM 15933</strain>
    </source>
</reference>